<evidence type="ECO:0000256" key="1">
    <source>
        <dbReference type="SAM" id="MobiDB-lite"/>
    </source>
</evidence>
<comment type="caution">
    <text evidence="3">The sequence shown here is derived from an EMBL/GenBank/DDBJ whole genome shotgun (WGS) entry which is preliminary data.</text>
</comment>
<dbReference type="PANTHER" id="PTHR34272:SF7">
    <property type="match status" value="1"/>
</dbReference>
<dbReference type="OrthoDB" id="1850589at2759"/>
<evidence type="ECO:0000259" key="2">
    <source>
        <dbReference type="Pfam" id="PF23324"/>
    </source>
</evidence>
<protein>
    <recommendedName>
        <fullName evidence="2">DUF7086 domain-containing protein</fullName>
    </recommendedName>
</protein>
<feature type="domain" description="DUF7086" evidence="2">
    <location>
        <begin position="90"/>
        <end position="170"/>
    </location>
</feature>
<dbReference type="EMBL" id="JACXVP010000009">
    <property type="protein sequence ID" value="KAG5584544.1"/>
    <property type="molecule type" value="Genomic_DNA"/>
</dbReference>
<keyword evidence="4" id="KW-1185">Reference proteome</keyword>
<accession>A0A9J5XCF0</accession>
<dbReference type="Pfam" id="PF23324">
    <property type="entry name" value="DUF7086"/>
    <property type="match status" value="1"/>
</dbReference>
<feature type="region of interest" description="Disordered" evidence="1">
    <location>
        <begin position="204"/>
        <end position="236"/>
    </location>
</feature>
<dbReference type="InterPro" id="IPR055513">
    <property type="entry name" value="DUF7086"/>
</dbReference>
<gene>
    <name evidence="3" type="ORF">H5410_044978</name>
</gene>
<evidence type="ECO:0000313" key="4">
    <source>
        <dbReference type="Proteomes" id="UP000824120"/>
    </source>
</evidence>
<sequence length="236" mass="26457">MNNYEDDFLTLSLSINTLPNLGASPLSLPLPPPPPLSNVNNEGARIRVGLTNGRMRRTFTSTQSTVEEKNETITPPYPWTTSRHAIIHTLDYLVSKEITNISGDVQCKKCQQPYKIQYDLQEKFNEIAKFIFKNKKNMHDRAPPIWMDPKLPNCKYCKQRNCVKPIISNHAITNRKLLDLKSQIEIKTSSSIFGQMLPKGVPIPPSAPSCRSSPGTPPSCPFPQPEMVDDVASLTP</sequence>
<evidence type="ECO:0000313" key="3">
    <source>
        <dbReference type="EMBL" id="KAG5584544.1"/>
    </source>
</evidence>
<dbReference type="PANTHER" id="PTHR34272">
    <property type="entry name" value="EXPRESSED PROTEIN"/>
    <property type="match status" value="1"/>
</dbReference>
<reference evidence="3 4" key="1">
    <citation type="submission" date="2020-09" db="EMBL/GenBank/DDBJ databases">
        <title>De no assembly of potato wild relative species, Solanum commersonii.</title>
        <authorList>
            <person name="Cho K."/>
        </authorList>
    </citation>
    <scope>NUCLEOTIDE SEQUENCE [LARGE SCALE GENOMIC DNA]</scope>
    <source>
        <strain evidence="3">LZ3.2</strain>
        <tissue evidence="3">Leaf</tissue>
    </source>
</reference>
<dbReference type="Proteomes" id="UP000824120">
    <property type="component" value="Chromosome 9"/>
</dbReference>
<name>A0A9J5XCF0_SOLCO</name>
<proteinExistence type="predicted"/>
<feature type="compositionally biased region" description="Pro residues" evidence="1">
    <location>
        <begin position="215"/>
        <end position="224"/>
    </location>
</feature>
<organism evidence="3 4">
    <name type="scientific">Solanum commersonii</name>
    <name type="common">Commerson's wild potato</name>
    <name type="synonym">Commerson's nightshade</name>
    <dbReference type="NCBI Taxonomy" id="4109"/>
    <lineage>
        <taxon>Eukaryota</taxon>
        <taxon>Viridiplantae</taxon>
        <taxon>Streptophyta</taxon>
        <taxon>Embryophyta</taxon>
        <taxon>Tracheophyta</taxon>
        <taxon>Spermatophyta</taxon>
        <taxon>Magnoliopsida</taxon>
        <taxon>eudicotyledons</taxon>
        <taxon>Gunneridae</taxon>
        <taxon>Pentapetalae</taxon>
        <taxon>asterids</taxon>
        <taxon>lamiids</taxon>
        <taxon>Solanales</taxon>
        <taxon>Solanaceae</taxon>
        <taxon>Solanoideae</taxon>
        <taxon>Solaneae</taxon>
        <taxon>Solanum</taxon>
    </lineage>
</organism>
<dbReference type="AlphaFoldDB" id="A0A9J5XCF0"/>